<organism evidence="1 2">
    <name type="scientific">Nesidiocoris tenuis</name>
    <dbReference type="NCBI Taxonomy" id="355587"/>
    <lineage>
        <taxon>Eukaryota</taxon>
        <taxon>Metazoa</taxon>
        <taxon>Ecdysozoa</taxon>
        <taxon>Arthropoda</taxon>
        <taxon>Hexapoda</taxon>
        <taxon>Insecta</taxon>
        <taxon>Pterygota</taxon>
        <taxon>Neoptera</taxon>
        <taxon>Paraneoptera</taxon>
        <taxon>Hemiptera</taxon>
        <taxon>Heteroptera</taxon>
        <taxon>Panheteroptera</taxon>
        <taxon>Cimicomorpha</taxon>
        <taxon>Miridae</taxon>
        <taxon>Dicyphina</taxon>
        <taxon>Nesidiocoris</taxon>
    </lineage>
</organism>
<dbReference type="Proteomes" id="UP001307889">
    <property type="component" value="Chromosome 2"/>
</dbReference>
<reference evidence="1 2" key="1">
    <citation type="submission" date="2023-09" db="EMBL/GenBank/DDBJ databases">
        <title>Nesidiocoris tenuis whole genome shotgun sequence.</title>
        <authorList>
            <person name="Shibata T."/>
            <person name="Shimoda M."/>
            <person name="Kobayashi T."/>
            <person name="Uehara T."/>
        </authorList>
    </citation>
    <scope>NUCLEOTIDE SEQUENCE [LARGE SCALE GENOMIC DNA]</scope>
    <source>
        <strain evidence="1 2">Japan</strain>
    </source>
</reference>
<evidence type="ECO:0000313" key="1">
    <source>
        <dbReference type="EMBL" id="BES89751.1"/>
    </source>
</evidence>
<evidence type="ECO:0000313" key="2">
    <source>
        <dbReference type="Proteomes" id="UP001307889"/>
    </source>
</evidence>
<protein>
    <submittedName>
        <fullName evidence="1">Uncharacterized protein</fullName>
    </submittedName>
</protein>
<dbReference type="EMBL" id="AP028910">
    <property type="protein sequence ID" value="BES89751.1"/>
    <property type="molecule type" value="Genomic_DNA"/>
</dbReference>
<proteinExistence type="predicted"/>
<name>A0ABN7ABR1_9HEMI</name>
<gene>
    <name evidence="1" type="ORF">NTJ_02558</name>
</gene>
<sequence length="135" mass="16057">MMLNMVLPVLGYDPVEYYDHLLSALHAVGNHLGLIKSRKICKIDRSNQQWFDRNCRSARWSMRKASRECKRLGCKEALLQTYLEKKKEYRSILKVKKANYFINLQEKFRNTHNSGDFWKAVKTLRTRKSRSCKLD</sequence>
<accession>A0ABN7ABR1</accession>
<keyword evidence="2" id="KW-1185">Reference proteome</keyword>